<feature type="compositionally biased region" description="Polar residues" evidence="1">
    <location>
        <begin position="13"/>
        <end position="47"/>
    </location>
</feature>
<gene>
    <name evidence="4" type="primary">jg18406</name>
    <name evidence="2" type="synonym">jg18405</name>
    <name evidence="3" type="synonym">jg18407</name>
    <name evidence="2" type="ORF">PAEG_LOCUS11204</name>
    <name evidence="3" type="ORF">PAEG_LOCUS11205</name>
    <name evidence="4" type="ORF">PAEG_LOCUS11206</name>
</gene>
<evidence type="ECO:0000313" key="3">
    <source>
        <dbReference type="EMBL" id="CAH2233063.1"/>
    </source>
</evidence>
<feature type="region of interest" description="Disordered" evidence="1">
    <location>
        <begin position="13"/>
        <end position="85"/>
    </location>
</feature>
<sequence length="123" mass="14458">MRFYLSNKYHYNKAQSHSAGNGESSTSLRDQIGNEKNNQSYKQSSTSREAERAKRTAWRTDGRWGPKMLKWQPRTGKRRRPPTRWTDHIKRVAGRTVELGTPYKRPMSSSGRLSVYMKRFHLL</sequence>
<evidence type="ECO:0000313" key="2">
    <source>
        <dbReference type="EMBL" id="CAH2233061.1"/>
    </source>
</evidence>
<dbReference type="EMBL" id="CAKXAJ010024937">
    <property type="protein sequence ID" value="CAH2233063.1"/>
    <property type="molecule type" value="Genomic_DNA"/>
</dbReference>
<dbReference type="AlphaFoldDB" id="A0A8S4RDN1"/>
<name>A0A8S4RDN1_9NEOP</name>
<dbReference type="Proteomes" id="UP000838756">
    <property type="component" value="Unassembled WGS sequence"/>
</dbReference>
<organism evidence="4 5">
    <name type="scientific">Pararge aegeria aegeria</name>
    <dbReference type="NCBI Taxonomy" id="348720"/>
    <lineage>
        <taxon>Eukaryota</taxon>
        <taxon>Metazoa</taxon>
        <taxon>Ecdysozoa</taxon>
        <taxon>Arthropoda</taxon>
        <taxon>Hexapoda</taxon>
        <taxon>Insecta</taxon>
        <taxon>Pterygota</taxon>
        <taxon>Neoptera</taxon>
        <taxon>Endopterygota</taxon>
        <taxon>Lepidoptera</taxon>
        <taxon>Glossata</taxon>
        <taxon>Ditrysia</taxon>
        <taxon>Papilionoidea</taxon>
        <taxon>Nymphalidae</taxon>
        <taxon>Satyrinae</taxon>
        <taxon>Satyrini</taxon>
        <taxon>Parargina</taxon>
        <taxon>Pararge</taxon>
    </lineage>
</organism>
<feature type="compositionally biased region" description="Basic and acidic residues" evidence="1">
    <location>
        <begin position="48"/>
        <end position="64"/>
    </location>
</feature>
<dbReference type="EMBL" id="CAKXAJ010024937">
    <property type="protein sequence ID" value="CAH2233061.1"/>
    <property type="molecule type" value="Genomic_DNA"/>
</dbReference>
<keyword evidence="5" id="KW-1185">Reference proteome</keyword>
<evidence type="ECO:0000313" key="4">
    <source>
        <dbReference type="EMBL" id="CAH2233065.1"/>
    </source>
</evidence>
<dbReference type="EMBL" id="CAKXAJ010024937">
    <property type="protein sequence ID" value="CAH2233065.1"/>
    <property type="molecule type" value="Genomic_DNA"/>
</dbReference>
<comment type="caution">
    <text evidence="4">The sequence shown here is derived from an EMBL/GenBank/DDBJ whole genome shotgun (WGS) entry which is preliminary data.</text>
</comment>
<evidence type="ECO:0000313" key="5">
    <source>
        <dbReference type="Proteomes" id="UP000838756"/>
    </source>
</evidence>
<proteinExistence type="predicted"/>
<evidence type="ECO:0000256" key="1">
    <source>
        <dbReference type="SAM" id="MobiDB-lite"/>
    </source>
</evidence>
<protein>
    <submittedName>
        <fullName evidence="2">Jg18405 protein</fullName>
    </submittedName>
    <submittedName>
        <fullName evidence="4">Jg18406 protein</fullName>
    </submittedName>
    <submittedName>
        <fullName evidence="3">Jg18407 protein</fullName>
    </submittedName>
</protein>
<reference evidence="4" key="1">
    <citation type="submission" date="2022-03" db="EMBL/GenBank/DDBJ databases">
        <authorList>
            <person name="Lindestad O."/>
        </authorList>
    </citation>
    <scope>NUCLEOTIDE SEQUENCE</scope>
</reference>
<accession>A0A8S4RDN1</accession>